<comment type="similarity">
    <text evidence="1">Belongs to the class-I pyridoxal-phosphate-dependent aminotransferase family.</text>
</comment>
<proteinExistence type="inferred from homology"/>
<dbReference type="Gene3D" id="3.90.1150.10">
    <property type="entry name" value="Aspartate Aminotransferase, domain 1"/>
    <property type="match status" value="1"/>
</dbReference>
<keyword evidence="2" id="KW-0663">Pyridoxal phosphate</keyword>
<dbReference type="PRINTS" id="PR00753">
    <property type="entry name" value="ACCSYNTHASE"/>
</dbReference>
<evidence type="ECO:0000313" key="5">
    <source>
        <dbReference type="Proteomes" id="UP000800097"/>
    </source>
</evidence>
<dbReference type="InterPro" id="IPR015424">
    <property type="entry name" value="PyrdxlP-dep_Trfase"/>
</dbReference>
<dbReference type="GO" id="GO:0006520">
    <property type="term" value="P:amino acid metabolic process"/>
    <property type="evidence" value="ECO:0007669"/>
    <property type="project" value="TreeGrafter"/>
</dbReference>
<organism evidence="4 5">
    <name type="scientific">Westerdykella ornata</name>
    <dbReference type="NCBI Taxonomy" id="318751"/>
    <lineage>
        <taxon>Eukaryota</taxon>
        <taxon>Fungi</taxon>
        <taxon>Dikarya</taxon>
        <taxon>Ascomycota</taxon>
        <taxon>Pezizomycotina</taxon>
        <taxon>Dothideomycetes</taxon>
        <taxon>Pleosporomycetidae</taxon>
        <taxon>Pleosporales</taxon>
        <taxon>Sporormiaceae</taxon>
        <taxon>Westerdykella</taxon>
    </lineage>
</organism>
<accession>A0A6A6JD80</accession>
<dbReference type="InterPro" id="IPR004839">
    <property type="entry name" value="Aminotransferase_I/II_large"/>
</dbReference>
<dbReference type="SUPFAM" id="SSF53383">
    <property type="entry name" value="PLP-dependent transferases"/>
    <property type="match status" value="1"/>
</dbReference>
<dbReference type="GO" id="GO:0008483">
    <property type="term" value="F:transaminase activity"/>
    <property type="evidence" value="ECO:0007669"/>
    <property type="project" value="TreeGrafter"/>
</dbReference>
<protein>
    <submittedName>
        <fullName evidence="4">1-aminocyclopropane-1-carboxylate synthase 1</fullName>
    </submittedName>
</protein>
<name>A0A6A6JD80_WESOR</name>
<feature type="domain" description="Aminotransferase class I/classII large" evidence="3">
    <location>
        <begin position="75"/>
        <end position="406"/>
    </location>
</feature>
<dbReference type="CDD" id="cd00609">
    <property type="entry name" value="AAT_like"/>
    <property type="match status" value="1"/>
</dbReference>
<dbReference type="InterPro" id="IPR015422">
    <property type="entry name" value="PyrdxlP-dep_Trfase_small"/>
</dbReference>
<evidence type="ECO:0000313" key="4">
    <source>
        <dbReference type="EMBL" id="KAF2274580.1"/>
    </source>
</evidence>
<dbReference type="Pfam" id="PF00155">
    <property type="entry name" value="Aminotran_1_2"/>
    <property type="match status" value="1"/>
</dbReference>
<evidence type="ECO:0000259" key="3">
    <source>
        <dbReference type="Pfam" id="PF00155"/>
    </source>
</evidence>
<dbReference type="OrthoDB" id="7042322at2759"/>
<evidence type="ECO:0000256" key="1">
    <source>
        <dbReference type="ARBA" id="ARBA00007441"/>
    </source>
</evidence>
<dbReference type="AlphaFoldDB" id="A0A6A6JD80"/>
<reference evidence="4" key="1">
    <citation type="journal article" date="2020" name="Stud. Mycol.">
        <title>101 Dothideomycetes genomes: a test case for predicting lifestyles and emergence of pathogens.</title>
        <authorList>
            <person name="Haridas S."/>
            <person name="Albert R."/>
            <person name="Binder M."/>
            <person name="Bloem J."/>
            <person name="Labutti K."/>
            <person name="Salamov A."/>
            <person name="Andreopoulos B."/>
            <person name="Baker S."/>
            <person name="Barry K."/>
            <person name="Bills G."/>
            <person name="Bluhm B."/>
            <person name="Cannon C."/>
            <person name="Castanera R."/>
            <person name="Culley D."/>
            <person name="Daum C."/>
            <person name="Ezra D."/>
            <person name="Gonzalez J."/>
            <person name="Henrissat B."/>
            <person name="Kuo A."/>
            <person name="Liang C."/>
            <person name="Lipzen A."/>
            <person name="Lutzoni F."/>
            <person name="Magnuson J."/>
            <person name="Mondo S."/>
            <person name="Nolan M."/>
            <person name="Ohm R."/>
            <person name="Pangilinan J."/>
            <person name="Park H.-J."/>
            <person name="Ramirez L."/>
            <person name="Alfaro M."/>
            <person name="Sun H."/>
            <person name="Tritt A."/>
            <person name="Yoshinaga Y."/>
            <person name="Zwiers L.-H."/>
            <person name="Turgeon B."/>
            <person name="Goodwin S."/>
            <person name="Spatafora J."/>
            <person name="Crous P."/>
            <person name="Grigoriev I."/>
        </authorList>
    </citation>
    <scope>NUCLEOTIDE SEQUENCE</scope>
    <source>
        <strain evidence="4">CBS 379.55</strain>
    </source>
</reference>
<dbReference type="Gene3D" id="3.40.640.10">
    <property type="entry name" value="Type I PLP-dependent aspartate aminotransferase-like (Major domain)"/>
    <property type="match status" value="1"/>
</dbReference>
<dbReference type="InterPro" id="IPR050478">
    <property type="entry name" value="Ethylene_sulfur-biosynth"/>
</dbReference>
<dbReference type="PROSITE" id="PS00105">
    <property type="entry name" value="AA_TRANSFER_CLASS_1"/>
    <property type="match status" value="1"/>
</dbReference>
<dbReference type="EMBL" id="ML986502">
    <property type="protein sequence ID" value="KAF2274580.1"/>
    <property type="molecule type" value="Genomic_DNA"/>
</dbReference>
<keyword evidence="5" id="KW-1185">Reference proteome</keyword>
<dbReference type="PANTHER" id="PTHR43795:SF39">
    <property type="entry name" value="AMINOTRANSFERASE CLASS I_CLASSII DOMAIN-CONTAINING PROTEIN"/>
    <property type="match status" value="1"/>
</dbReference>
<dbReference type="GeneID" id="54548967"/>
<dbReference type="InterPro" id="IPR015421">
    <property type="entry name" value="PyrdxlP-dep_Trfase_major"/>
</dbReference>
<sequence>MLSSRGQKYAALDLAALYTNIRAGPYDKEKCPNGFISLTMAENFLMYEEMLRYIKTKCLPSIYASALTYHEGPFGSMRLRTAMADFLNGKISPASSISADNVSFVSGITALNEISALCLTEEDEGVLLSMPIYGSFARDFETKSNCKLIYTPFGDVDQFSVHAIDRYEQALEKAEKSGTKIRALIISNPHNPLGRCYTRDVLKALMRFCNEHKIHLISDEIYALSVYHTDDSHPAFTSVLSIDPSGIIDPNLVHVLYGMSKDFAAAGLRLGCLISENAEMTKAVRSLSRFHCASPLTCDIAATILEDKEFHDAFLEKSNAALREHQGIATKMLTEAGIPFAPKPNAGFFLWIDLSKCLRGEDWQAETILKGKLFEAGIEMSSGEAYHAETPGWFRFIFSVNRDVVLEGLRR</sequence>
<dbReference type="GO" id="GO:0030170">
    <property type="term" value="F:pyridoxal phosphate binding"/>
    <property type="evidence" value="ECO:0007669"/>
    <property type="project" value="InterPro"/>
</dbReference>
<dbReference type="RefSeq" id="XP_033652119.1">
    <property type="nucleotide sequence ID" value="XM_033795792.1"/>
</dbReference>
<gene>
    <name evidence="4" type="ORF">EI97DRAFT_381254</name>
</gene>
<evidence type="ECO:0000256" key="2">
    <source>
        <dbReference type="ARBA" id="ARBA00022898"/>
    </source>
</evidence>
<dbReference type="Proteomes" id="UP000800097">
    <property type="component" value="Unassembled WGS sequence"/>
</dbReference>
<dbReference type="PANTHER" id="PTHR43795">
    <property type="entry name" value="BIFUNCTIONAL ASPARTATE AMINOTRANSFERASE AND GLUTAMATE/ASPARTATE-PREPHENATE AMINOTRANSFERASE-RELATED"/>
    <property type="match status" value="1"/>
</dbReference>
<dbReference type="InterPro" id="IPR004838">
    <property type="entry name" value="NHTrfase_class1_PyrdxlP-BS"/>
</dbReference>